<feature type="region of interest" description="Disordered" evidence="3">
    <location>
        <begin position="255"/>
        <end position="274"/>
    </location>
</feature>
<gene>
    <name evidence="7" type="ORF">BN9_083620</name>
</gene>
<sequence>MYSAYTAIILVSLHALLSRSQEHSVGGAKCRRVGKMKFDASQYPKNRNRLDVCSKYQHNTCCNTTHTLALRTKIMEPVVAGFSDTCRQITEEFVCASCHPLVGTWQMRKMCPNLCQEWYSACKSEFYSYEANGKTLTPCYGDALICSPLSRIVNSGSAFCSRMGYEVATGDEAEEQSCFDGSVAPDSGEKEDFDAESHQYQEQSSDYFFFSFMLPFVGVFVGYRVLKRFLLSKLDSGTISIEQARIIQQEMYNRNFCPEEDSDTDSDSTGPHQE</sequence>
<evidence type="ECO:0000259" key="6">
    <source>
        <dbReference type="Pfam" id="PF03024"/>
    </source>
</evidence>
<keyword evidence="4" id="KW-1133">Transmembrane helix</keyword>
<feature type="chain" id="PRO_5001532538" description="Folate receptor-like domain-containing protein" evidence="5">
    <location>
        <begin position="21"/>
        <end position="274"/>
    </location>
</feature>
<keyword evidence="1 5" id="KW-0732">Signal</keyword>
<evidence type="ECO:0000313" key="8">
    <source>
        <dbReference type="Proteomes" id="UP000053237"/>
    </source>
</evidence>
<dbReference type="Proteomes" id="UP000053237">
    <property type="component" value="Unassembled WGS sequence"/>
</dbReference>
<keyword evidence="4" id="KW-0812">Transmembrane</keyword>
<dbReference type="InterPro" id="IPR053305">
    <property type="entry name" value="Folate-binding_rcpt-like"/>
</dbReference>
<evidence type="ECO:0000256" key="5">
    <source>
        <dbReference type="SAM" id="SignalP"/>
    </source>
</evidence>
<keyword evidence="2" id="KW-1015">Disulfide bond</keyword>
<evidence type="ECO:0000256" key="3">
    <source>
        <dbReference type="SAM" id="MobiDB-lite"/>
    </source>
</evidence>
<comment type="caution">
    <text evidence="7">The sequence shown here is derived from an EMBL/GenBank/DDBJ whole genome shotgun (WGS) entry which is preliminary data.</text>
</comment>
<dbReference type="STRING" id="65357.A0A024GLH2"/>
<name>A0A024GLH2_9STRA</name>
<dbReference type="PANTHER" id="PTHR37390">
    <property type="entry name" value="OS02G0592500 PROTEIN"/>
    <property type="match status" value="1"/>
</dbReference>
<dbReference type="PANTHER" id="PTHR37390:SF1">
    <property type="entry name" value="FOLATE-BINDING PROTEIN 1"/>
    <property type="match status" value="1"/>
</dbReference>
<evidence type="ECO:0000256" key="1">
    <source>
        <dbReference type="ARBA" id="ARBA00022729"/>
    </source>
</evidence>
<feature type="signal peptide" evidence="5">
    <location>
        <begin position="1"/>
        <end position="20"/>
    </location>
</feature>
<accession>A0A024GLH2</accession>
<dbReference type="InParanoid" id="A0A024GLH2"/>
<organism evidence="7 8">
    <name type="scientific">Albugo candida</name>
    <dbReference type="NCBI Taxonomy" id="65357"/>
    <lineage>
        <taxon>Eukaryota</taxon>
        <taxon>Sar</taxon>
        <taxon>Stramenopiles</taxon>
        <taxon>Oomycota</taxon>
        <taxon>Peronosporomycetes</taxon>
        <taxon>Albuginales</taxon>
        <taxon>Albuginaceae</taxon>
        <taxon>Albugo</taxon>
    </lineage>
</organism>
<proteinExistence type="predicted"/>
<evidence type="ECO:0000313" key="7">
    <source>
        <dbReference type="EMBL" id="CCI47355.1"/>
    </source>
</evidence>
<dbReference type="OrthoDB" id="567542at2759"/>
<dbReference type="EMBL" id="CAIX01000166">
    <property type="protein sequence ID" value="CCI47355.1"/>
    <property type="molecule type" value="Genomic_DNA"/>
</dbReference>
<evidence type="ECO:0000256" key="2">
    <source>
        <dbReference type="ARBA" id="ARBA00023157"/>
    </source>
</evidence>
<feature type="domain" description="Folate receptor-like" evidence="6">
    <location>
        <begin position="43"/>
        <end position="179"/>
    </location>
</feature>
<keyword evidence="8" id="KW-1185">Reference proteome</keyword>
<reference evidence="7 8" key="1">
    <citation type="submission" date="2012-05" db="EMBL/GenBank/DDBJ databases">
        <title>Recombination and specialization in a pathogen metapopulation.</title>
        <authorList>
            <person name="Gardiner A."/>
            <person name="Kemen E."/>
            <person name="Schultz-Larsen T."/>
            <person name="MacLean D."/>
            <person name="Van Oosterhout C."/>
            <person name="Jones J.D.G."/>
        </authorList>
    </citation>
    <scope>NUCLEOTIDE SEQUENCE [LARGE SCALE GENOMIC DNA]</scope>
    <source>
        <strain evidence="7 8">Ac Nc2</strain>
    </source>
</reference>
<dbReference type="AlphaFoldDB" id="A0A024GLH2"/>
<keyword evidence="4" id="KW-0472">Membrane</keyword>
<dbReference type="InterPro" id="IPR018143">
    <property type="entry name" value="Folate_rcpt-like"/>
</dbReference>
<protein>
    <recommendedName>
        <fullName evidence="6">Folate receptor-like domain-containing protein</fullName>
    </recommendedName>
</protein>
<dbReference type="Pfam" id="PF03024">
    <property type="entry name" value="Folate_rec"/>
    <property type="match status" value="1"/>
</dbReference>
<evidence type="ECO:0000256" key="4">
    <source>
        <dbReference type="SAM" id="Phobius"/>
    </source>
</evidence>
<feature type="transmembrane region" description="Helical" evidence="4">
    <location>
        <begin position="207"/>
        <end position="226"/>
    </location>
</feature>